<dbReference type="SMART" id="SM00360">
    <property type="entry name" value="RRM"/>
    <property type="match status" value="1"/>
</dbReference>
<dbReference type="PROSITE" id="PS50102">
    <property type="entry name" value="RRM"/>
    <property type="match status" value="1"/>
</dbReference>
<dbReference type="Pfam" id="PF13865">
    <property type="entry name" value="FoP_duplication"/>
    <property type="match status" value="1"/>
</dbReference>
<evidence type="ECO:0000256" key="1">
    <source>
        <dbReference type="ARBA" id="ARBA00022884"/>
    </source>
</evidence>
<reference evidence="5 6" key="1">
    <citation type="journal article" date="2018" name="MBio">
        <title>Comparative Genomics Reveals the Core Gene Toolbox for the Fungus-Insect Symbiosis.</title>
        <authorList>
            <person name="Wang Y."/>
            <person name="Stata M."/>
            <person name="Wang W."/>
            <person name="Stajich J.E."/>
            <person name="White M.M."/>
            <person name="Moncalvo J.M."/>
        </authorList>
    </citation>
    <scope>NUCLEOTIDE SEQUENCE [LARGE SCALE GENOMIC DNA]</scope>
    <source>
        <strain evidence="5 6">SC-DP-2</strain>
    </source>
</reference>
<evidence type="ECO:0000313" key="5">
    <source>
        <dbReference type="EMBL" id="PVU87691.1"/>
    </source>
</evidence>
<dbReference type="AlphaFoldDB" id="A0A2T9Y5S3"/>
<dbReference type="InterPro" id="IPR000504">
    <property type="entry name" value="RRM_dom"/>
</dbReference>
<dbReference type="GO" id="GO:0006406">
    <property type="term" value="P:mRNA export from nucleus"/>
    <property type="evidence" value="ECO:0007669"/>
    <property type="project" value="TreeGrafter"/>
</dbReference>
<proteinExistence type="predicted"/>
<sequence>MSSQLDKSLDEIIKEDSKGRRNSRGGASRNRNQRGRGGRSPYSRGPSKVNPIMPSGGYNPMMMQNQAMMMQAMASAIGKPTGGQKGKILISNLDYKVTESDLRELFQQIGTVRKATLNFDHRGRSKGNGEVVFSKESEAYRALEKYNGVTLDGRPMKIEVVVMPNAGMQVPVPVPVPMIMPAHTGMRLNTRGRGGRGGRRGGGARDGGARGGKRGNNDHKKPLSREDLDAEMDDYMLIDEVKPDPAPTTSTQ</sequence>
<dbReference type="InterPro" id="IPR035979">
    <property type="entry name" value="RBD_domain_sf"/>
</dbReference>
<feature type="compositionally biased region" description="Basic and acidic residues" evidence="3">
    <location>
        <begin position="7"/>
        <end position="19"/>
    </location>
</feature>
<feature type="domain" description="RRM" evidence="4">
    <location>
        <begin position="86"/>
        <end position="163"/>
    </location>
</feature>
<dbReference type="PANTHER" id="PTHR19965:SF35">
    <property type="entry name" value="RNA ANNEALING PROTEIN YRA1"/>
    <property type="match status" value="1"/>
</dbReference>
<organism evidence="5 6">
    <name type="scientific">Smittium megazygosporum</name>
    <dbReference type="NCBI Taxonomy" id="133381"/>
    <lineage>
        <taxon>Eukaryota</taxon>
        <taxon>Fungi</taxon>
        <taxon>Fungi incertae sedis</taxon>
        <taxon>Zoopagomycota</taxon>
        <taxon>Kickxellomycotina</taxon>
        <taxon>Harpellomycetes</taxon>
        <taxon>Harpellales</taxon>
        <taxon>Legeriomycetaceae</taxon>
        <taxon>Smittium</taxon>
    </lineage>
</organism>
<dbReference type="InterPro" id="IPR012677">
    <property type="entry name" value="Nucleotide-bd_a/b_plait_sf"/>
</dbReference>
<dbReference type="PANTHER" id="PTHR19965">
    <property type="entry name" value="RNA AND EXPORT FACTOR BINDING PROTEIN"/>
    <property type="match status" value="1"/>
</dbReference>
<dbReference type="OrthoDB" id="1049195at2759"/>
<evidence type="ECO:0000256" key="2">
    <source>
        <dbReference type="PROSITE-ProRule" id="PRU00176"/>
    </source>
</evidence>
<dbReference type="Pfam" id="PF00076">
    <property type="entry name" value="RRM_1"/>
    <property type="match status" value="1"/>
</dbReference>
<comment type="caution">
    <text evidence="5">The sequence shown here is derived from an EMBL/GenBank/DDBJ whole genome shotgun (WGS) entry which is preliminary data.</text>
</comment>
<evidence type="ECO:0000256" key="3">
    <source>
        <dbReference type="SAM" id="MobiDB-lite"/>
    </source>
</evidence>
<evidence type="ECO:0000313" key="6">
    <source>
        <dbReference type="Proteomes" id="UP000245609"/>
    </source>
</evidence>
<name>A0A2T9Y5S3_9FUNG</name>
<dbReference type="SMART" id="SM01218">
    <property type="entry name" value="FoP_duplication"/>
    <property type="match status" value="1"/>
</dbReference>
<feature type="region of interest" description="Disordered" evidence="3">
    <location>
        <begin position="185"/>
        <end position="252"/>
    </location>
</feature>
<dbReference type="STRING" id="133381.A0A2T9Y5S3"/>
<keyword evidence="6" id="KW-1185">Reference proteome</keyword>
<gene>
    <name evidence="5" type="ORF">BB560_006451</name>
</gene>
<feature type="region of interest" description="Disordered" evidence="3">
    <location>
        <begin position="1"/>
        <end position="58"/>
    </location>
</feature>
<feature type="compositionally biased region" description="Gly residues" evidence="3">
    <location>
        <begin position="200"/>
        <end position="210"/>
    </location>
</feature>
<dbReference type="SUPFAM" id="SSF54928">
    <property type="entry name" value="RNA-binding domain, RBD"/>
    <property type="match status" value="1"/>
</dbReference>
<feature type="compositionally biased region" description="Acidic residues" evidence="3">
    <location>
        <begin position="228"/>
        <end position="237"/>
    </location>
</feature>
<keyword evidence="1 2" id="KW-0694">RNA-binding</keyword>
<dbReference type="EMBL" id="MBFS01003253">
    <property type="protein sequence ID" value="PVU87691.1"/>
    <property type="molecule type" value="Genomic_DNA"/>
</dbReference>
<protein>
    <recommendedName>
        <fullName evidence="4">RRM domain-containing protein</fullName>
    </recommendedName>
</protein>
<dbReference type="GO" id="GO:0003729">
    <property type="term" value="F:mRNA binding"/>
    <property type="evidence" value="ECO:0007669"/>
    <property type="project" value="TreeGrafter"/>
</dbReference>
<dbReference type="Proteomes" id="UP000245609">
    <property type="component" value="Unassembled WGS sequence"/>
</dbReference>
<evidence type="ECO:0000259" key="4">
    <source>
        <dbReference type="PROSITE" id="PS50102"/>
    </source>
</evidence>
<dbReference type="InterPro" id="IPR025715">
    <property type="entry name" value="FoP_C"/>
</dbReference>
<feature type="compositionally biased region" description="Basic and acidic residues" evidence="3">
    <location>
        <begin position="215"/>
        <end position="227"/>
    </location>
</feature>
<accession>A0A2T9Y5S3</accession>
<dbReference type="InterPro" id="IPR051229">
    <property type="entry name" value="ALYREF_mRNA_export"/>
</dbReference>
<dbReference type="GO" id="GO:0005634">
    <property type="term" value="C:nucleus"/>
    <property type="evidence" value="ECO:0007669"/>
    <property type="project" value="TreeGrafter"/>
</dbReference>
<dbReference type="Gene3D" id="3.30.70.330">
    <property type="match status" value="1"/>
</dbReference>